<feature type="domain" description="Major facilitator superfamily (MFS) profile" evidence="7">
    <location>
        <begin position="94"/>
        <end position="532"/>
    </location>
</feature>
<dbReference type="Pfam" id="PF07690">
    <property type="entry name" value="MFS_1"/>
    <property type="match status" value="1"/>
</dbReference>
<accession>A0A316UTC0</accession>
<dbReference type="GO" id="GO:0005886">
    <property type="term" value="C:plasma membrane"/>
    <property type="evidence" value="ECO:0007669"/>
    <property type="project" value="TreeGrafter"/>
</dbReference>
<feature type="transmembrane region" description="Helical" evidence="6">
    <location>
        <begin position="92"/>
        <end position="109"/>
    </location>
</feature>
<dbReference type="RefSeq" id="XP_025362213.1">
    <property type="nucleotide sequence ID" value="XM_025504422.1"/>
</dbReference>
<dbReference type="OrthoDB" id="3561359at2759"/>
<keyword evidence="9" id="KW-1185">Reference proteome</keyword>
<dbReference type="GO" id="GO:0042908">
    <property type="term" value="P:xenobiotic transport"/>
    <property type="evidence" value="ECO:0007669"/>
    <property type="project" value="UniProtKB-ARBA"/>
</dbReference>
<dbReference type="InterPro" id="IPR005829">
    <property type="entry name" value="Sugar_transporter_CS"/>
</dbReference>
<dbReference type="EMBL" id="KZ819667">
    <property type="protein sequence ID" value="PWN27601.1"/>
    <property type="molecule type" value="Genomic_DNA"/>
</dbReference>
<feature type="transmembrane region" description="Helical" evidence="6">
    <location>
        <begin position="246"/>
        <end position="267"/>
    </location>
</feature>
<comment type="subcellular location">
    <subcellularLocation>
        <location evidence="1">Membrane</location>
        <topology evidence="1">Multi-pass membrane protein</topology>
    </subcellularLocation>
</comment>
<evidence type="ECO:0000256" key="3">
    <source>
        <dbReference type="ARBA" id="ARBA00022989"/>
    </source>
</evidence>
<evidence type="ECO:0000256" key="4">
    <source>
        <dbReference type="ARBA" id="ARBA00023136"/>
    </source>
</evidence>
<dbReference type="GO" id="GO:0140115">
    <property type="term" value="P:export across plasma membrane"/>
    <property type="evidence" value="ECO:0007669"/>
    <property type="project" value="UniProtKB-ARBA"/>
</dbReference>
<keyword evidence="2 6" id="KW-0812">Transmembrane</keyword>
<feature type="compositionally biased region" description="Basic and acidic residues" evidence="5">
    <location>
        <begin position="1"/>
        <end position="12"/>
    </location>
</feature>
<dbReference type="InterPro" id="IPR020846">
    <property type="entry name" value="MFS_dom"/>
</dbReference>
<gene>
    <name evidence="8" type="ORF">BDZ90DRAFT_220131</name>
</gene>
<dbReference type="PANTHER" id="PTHR23502:SF7">
    <property type="entry name" value="DRUG_PROTON ANTIPORTER YHK8-RELATED"/>
    <property type="match status" value="1"/>
</dbReference>
<keyword evidence="4 6" id="KW-0472">Membrane</keyword>
<dbReference type="SUPFAM" id="SSF103473">
    <property type="entry name" value="MFS general substrate transporter"/>
    <property type="match status" value="1"/>
</dbReference>
<dbReference type="AlphaFoldDB" id="A0A316UTC0"/>
<evidence type="ECO:0000256" key="2">
    <source>
        <dbReference type="ARBA" id="ARBA00022692"/>
    </source>
</evidence>
<evidence type="ECO:0000256" key="5">
    <source>
        <dbReference type="SAM" id="MobiDB-lite"/>
    </source>
</evidence>
<feature type="transmembrane region" description="Helical" evidence="6">
    <location>
        <begin position="499"/>
        <end position="520"/>
    </location>
</feature>
<dbReference type="Proteomes" id="UP000245884">
    <property type="component" value="Unassembled WGS sequence"/>
</dbReference>
<dbReference type="GO" id="GO:0022857">
    <property type="term" value="F:transmembrane transporter activity"/>
    <property type="evidence" value="ECO:0007669"/>
    <property type="project" value="InterPro"/>
</dbReference>
<proteinExistence type="predicted"/>
<evidence type="ECO:0000313" key="9">
    <source>
        <dbReference type="Proteomes" id="UP000245884"/>
    </source>
</evidence>
<feature type="transmembrane region" description="Helical" evidence="6">
    <location>
        <begin position="219"/>
        <end position="240"/>
    </location>
</feature>
<feature type="transmembrane region" description="Helical" evidence="6">
    <location>
        <begin position="317"/>
        <end position="345"/>
    </location>
</feature>
<protein>
    <submittedName>
        <fullName evidence="8">MFS general substrate transporter</fullName>
    </submittedName>
</protein>
<feature type="transmembrane region" description="Helical" evidence="6">
    <location>
        <begin position="365"/>
        <end position="384"/>
    </location>
</feature>
<dbReference type="PROSITE" id="PS00216">
    <property type="entry name" value="SUGAR_TRANSPORT_1"/>
    <property type="match status" value="1"/>
</dbReference>
<feature type="transmembrane region" description="Helical" evidence="6">
    <location>
        <begin position="405"/>
        <end position="426"/>
    </location>
</feature>
<sequence>MTEVEHGAKGGQEDNGPSLAKRLEEGRSTGSGNRSRAGSPSSSSQDVPSTSSPPTPPSQSSEKQPRQDPNLVDWHGSDDPENPKNWSPAKKWLTMVIISTCSFCVTLNSSIVTSTFDYISTDFGISREVAILGLSLFVAGLGLGPLLLGPASEVFGRKPIYIVALTSFWLFQFPVAFANNAPVFMIFRFLCGLTGSAFLSVSGGTVADLYSPNDLFTPMCFYSASPFLGPSFGPLIGNFISTYTRWNWCFWTTIIWTFCQLLAVAFLSPETYAPKLLTLRARKLRKETGNEKLYSQQEQAVKDMDFKRQMVMFITRVPMLLALEPMLLLLCIWSALLLGILYLLFEAFPIVFEQQHGFTAPQTGLAFLGQSVGIVFAYMTIPYWSKVYRRAAARNGGQAPPEARLPMCMVGSFLTPVGLFIFAFTSYSHVHWIAPIIALVPFGAGVLFIYTGVFTYTTTAWLPVAASAMSANSLLRSAWAGAFPLFATQMYNGLGTVGASALLAGVNVLMIPIPFVLYRYGPAIRARSKYTL</sequence>
<dbReference type="STRING" id="1569628.A0A316UTC0"/>
<feature type="compositionally biased region" description="Low complexity" evidence="5">
    <location>
        <begin position="30"/>
        <end position="50"/>
    </location>
</feature>
<dbReference type="PROSITE" id="PS50850">
    <property type="entry name" value="MFS"/>
    <property type="match status" value="1"/>
</dbReference>
<dbReference type="CDD" id="cd17323">
    <property type="entry name" value="MFS_Tpo1_MDR_like"/>
    <property type="match status" value="1"/>
</dbReference>
<dbReference type="InterPro" id="IPR011701">
    <property type="entry name" value="MFS"/>
</dbReference>
<dbReference type="GeneID" id="37026245"/>
<feature type="transmembrane region" description="Helical" evidence="6">
    <location>
        <begin position="129"/>
        <end position="148"/>
    </location>
</feature>
<organism evidence="8 9">
    <name type="scientific">Jaminaea rosea</name>
    <dbReference type="NCBI Taxonomy" id="1569628"/>
    <lineage>
        <taxon>Eukaryota</taxon>
        <taxon>Fungi</taxon>
        <taxon>Dikarya</taxon>
        <taxon>Basidiomycota</taxon>
        <taxon>Ustilaginomycotina</taxon>
        <taxon>Exobasidiomycetes</taxon>
        <taxon>Microstromatales</taxon>
        <taxon>Microstromatales incertae sedis</taxon>
        <taxon>Jaminaea</taxon>
    </lineage>
</organism>
<dbReference type="InterPro" id="IPR036259">
    <property type="entry name" value="MFS_trans_sf"/>
</dbReference>
<evidence type="ECO:0000313" key="8">
    <source>
        <dbReference type="EMBL" id="PWN27601.1"/>
    </source>
</evidence>
<reference evidence="8 9" key="1">
    <citation type="journal article" date="2018" name="Mol. Biol. Evol.">
        <title>Broad Genomic Sampling Reveals a Smut Pathogenic Ancestry of the Fungal Clade Ustilaginomycotina.</title>
        <authorList>
            <person name="Kijpornyongpan T."/>
            <person name="Mondo S.J."/>
            <person name="Barry K."/>
            <person name="Sandor L."/>
            <person name="Lee J."/>
            <person name="Lipzen A."/>
            <person name="Pangilinan J."/>
            <person name="LaButti K."/>
            <person name="Hainaut M."/>
            <person name="Henrissat B."/>
            <person name="Grigoriev I.V."/>
            <person name="Spatafora J.W."/>
            <person name="Aime M.C."/>
        </authorList>
    </citation>
    <scope>NUCLEOTIDE SEQUENCE [LARGE SCALE GENOMIC DNA]</scope>
    <source>
        <strain evidence="8 9">MCA 5214</strain>
    </source>
</reference>
<feature type="transmembrane region" description="Helical" evidence="6">
    <location>
        <begin position="185"/>
        <end position="207"/>
    </location>
</feature>
<feature type="region of interest" description="Disordered" evidence="5">
    <location>
        <begin position="1"/>
        <end position="85"/>
    </location>
</feature>
<evidence type="ECO:0000256" key="6">
    <source>
        <dbReference type="SAM" id="Phobius"/>
    </source>
</evidence>
<evidence type="ECO:0000259" key="7">
    <source>
        <dbReference type="PROSITE" id="PS50850"/>
    </source>
</evidence>
<dbReference type="PANTHER" id="PTHR23502">
    <property type="entry name" value="MAJOR FACILITATOR SUPERFAMILY"/>
    <property type="match status" value="1"/>
</dbReference>
<feature type="transmembrane region" description="Helical" evidence="6">
    <location>
        <begin position="460"/>
        <end position="479"/>
    </location>
</feature>
<feature type="transmembrane region" description="Helical" evidence="6">
    <location>
        <begin position="160"/>
        <end position="179"/>
    </location>
</feature>
<evidence type="ECO:0000256" key="1">
    <source>
        <dbReference type="ARBA" id="ARBA00004141"/>
    </source>
</evidence>
<feature type="transmembrane region" description="Helical" evidence="6">
    <location>
        <begin position="432"/>
        <end position="453"/>
    </location>
</feature>
<keyword evidence="3 6" id="KW-1133">Transmembrane helix</keyword>
<dbReference type="Gene3D" id="1.20.1250.20">
    <property type="entry name" value="MFS general substrate transporter like domains"/>
    <property type="match status" value="1"/>
</dbReference>
<name>A0A316UTC0_9BASI</name>
<dbReference type="FunFam" id="1.20.1250.20:FF:000082">
    <property type="entry name" value="MFS multidrug transporter, putative"/>
    <property type="match status" value="1"/>
</dbReference>